<dbReference type="Proteomes" id="UP000663829">
    <property type="component" value="Unassembled WGS sequence"/>
</dbReference>
<evidence type="ECO:0000313" key="2">
    <source>
        <dbReference type="EMBL" id="CAF3987603.1"/>
    </source>
</evidence>
<name>A0A814Y5W7_9BILA</name>
<evidence type="ECO:0000313" key="3">
    <source>
        <dbReference type="Proteomes" id="UP000663829"/>
    </source>
</evidence>
<dbReference type="Proteomes" id="UP000681722">
    <property type="component" value="Unassembled WGS sequence"/>
</dbReference>
<accession>A0A814Y5W7</accession>
<evidence type="ECO:0000313" key="1">
    <source>
        <dbReference type="EMBL" id="CAF1224556.1"/>
    </source>
</evidence>
<sequence>MTFLIAFLKLKHRPKSSLCSRKEVDFTANDLAQFIDEQYYLITQTVKDDGAPFVRSPAACRLELRRWGARFEQNGNRPYFEGHERADVIQHRAKFIDYFLGRKDHYYTITDGDSPKWTIPCKTPSAVLFLSLSTRVMSQEITKDPFEFWNSPSAASHDGHYNDEIKNKLNLLLTNTERIKETV</sequence>
<dbReference type="AlphaFoldDB" id="A0A814Y5W7"/>
<dbReference type="EMBL" id="CAJNOQ010009418">
    <property type="protein sequence ID" value="CAF1224556.1"/>
    <property type="molecule type" value="Genomic_DNA"/>
</dbReference>
<comment type="caution">
    <text evidence="1">The sequence shown here is derived from an EMBL/GenBank/DDBJ whole genome shotgun (WGS) entry which is preliminary data.</text>
</comment>
<gene>
    <name evidence="1" type="ORF">GPM918_LOCUS24859</name>
    <name evidence="2" type="ORF">SRO942_LOCUS24862</name>
</gene>
<dbReference type="OrthoDB" id="10016885at2759"/>
<keyword evidence="3" id="KW-1185">Reference proteome</keyword>
<protein>
    <submittedName>
        <fullName evidence="1">Uncharacterized protein</fullName>
    </submittedName>
</protein>
<proteinExistence type="predicted"/>
<reference evidence="1" key="1">
    <citation type="submission" date="2021-02" db="EMBL/GenBank/DDBJ databases">
        <authorList>
            <person name="Nowell W R."/>
        </authorList>
    </citation>
    <scope>NUCLEOTIDE SEQUENCE</scope>
</reference>
<organism evidence="1 3">
    <name type="scientific">Didymodactylos carnosus</name>
    <dbReference type="NCBI Taxonomy" id="1234261"/>
    <lineage>
        <taxon>Eukaryota</taxon>
        <taxon>Metazoa</taxon>
        <taxon>Spiralia</taxon>
        <taxon>Gnathifera</taxon>
        <taxon>Rotifera</taxon>
        <taxon>Eurotatoria</taxon>
        <taxon>Bdelloidea</taxon>
        <taxon>Philodinida</taxon>
        <taxon>Philodinidae</taxon>
        <taxon>Didymodactylos</taxon>
    </lineage>
</organism>
<dbReference type="EMBL" id="CAJOBC010009421">
    <property type="protein sequence ID" value="CAF3987603.1"/>
    <property type="molecule type" value="Genomic_DNA"/>
</dbReference>